<feature type="transmembrane region" description="Helical" evidence="1">
    <location>
        <begin position="210"/>
        <end position="233"/>
    </location>
</feature>
<name>A0AAE3UF68_9BACT</name>
<feature type="chain" id="PRO_5042268648" description="Beta-carotene 15,15'-monooxygenase" evidence="2">
    <location>
        <begin position="18"/>
        <end position="247"/>
    </location>
</feature>
<feature type="transmembrane region" description="Helical" evidence="1">
    <location>
        <begin position="147"/>
        <end position="170"/>
    </location>
</feature>
<dbReference type="RefSeq" id="WP_314514151.1">
    <property type="nucleotide sequence ID" value="NZ_JASJOU010000008.1"/>
</dbReference>
<gene>
    <name evidence="3" type="ORF">QNI22_22895</name>
</gene>
<feature type="transmembrane region" description="Helical" evidence="1">
    <location>
        <begin position="77"/>
        <end position="95"/>
    </location>
</feature>
<dbReference type="AlphaFoldDB" id="A0AAE3UF68"/>
<comment type="caution">
    <text evidence="3">The sequence shown here is derived from an EMBL/GenBank/DDBJ whole genome shotgun (WGS) entry which is preliminary data.</text>
</comment>
<evidence type="ECO:0000313" key="4">
    <source>
        <dbReference type="Proteomes" id="UP001232063"/>
    </source>
</evidence>
<feature type="transmembrane region" description="Helical" evidence="1">
    <location>
        <begin position="182"/>
        <end position="204"/>
    </location>
</feature>
<evidence type="ECO:0000313" key="3">
    <source>
        <dbReference type="EMBL" id="MDJ1503533.1"/>
    </source>
</evidence>
<accession>A0AAE3UF68</accession>
<keyword evidence="1" id="KW-0812">Transmembrane</keyword>
<evidence type="ECO:0008006" key="5">
    <source>
        <dbReference type="Google" id="ProtNLM"/>
    </source>
</evidence>
<dbReference type="Proteomes" id="UP001232063">
    <property type="component" value="Unassembled WGS sequence"/>
</dbReference>
<organism evidence="3 4">
    <name type="scientific">Xanthocytophaga agilis</name>
    <dbReference type="NCBI Taxonomy" id="3048010"/>
    <lineage>
        <taxon>Bacteria</taxon>
        <taxon>Pseudomonadati</taxon>
        <taxon>Bacteroidota</taxon>
        <taxon>Cytophagia</taxon>
        <taxon>Cytophagales</taxon>
        <taxon>Rhodocytophagaceae</taxon>
        <taxon>Xanthocytophaga</taxon>
    </lineage>
</organism>
<dbReference type="PROSITE" id="PS51257">
    <property type="entry name" value="PROKAR_LIPOPROTEIN"/>
    <property type="match status" value="1"/>
</dbReference>
<evidence type="ECO:0000256" key="1">
    <source>
        <dbReference type="SAM" id="Phobius"/>
    </source>
</evidence>
<dbReference type="EMBL" id="JASJOU010000008">
    <property type="protein sequence ID" value="MDJ1503533.1"/>
    <property type="molecule type" value="Genomic_DNA"/>
</dbReference>
<keyword evidence="1" id="KW-0472">Membrane</keyword>
<feature type="signal peptide" evidence="2">
    <location>
        <begin position="1"/>
        <end position="17"/>
    </location>
</feature>
<keyword evidence="4" id="KW-1185">Reference proteome</keyword>
<proteinExistence type="predicted"/>
<keyword evidence="1" id="KW-1133">Transmembrane helix</keyword>
<sequence>MKYLSLLLVLISLFACSSEGLTSNAEKKAYDEGYELGYKQGSIKTYRLGYEHGIDRKAPKYPDLFEFTNSYMFHYRFIHYILKLVSYIFLMYSCIKHIYDSLIQSQSYPKLFQAKKYAILLGSLIGIVSKVFFNYSTPILLKFEINYHYDFLIALVFSCLFSFSIFILIDIGLGQTSKKNRYVIEVLTIPVLIFIFVSTLLLFIDDLFIHHFSFQIVTVCIVGTSIGLVGYFVTRYLRDFFRDFSPV</sequence>
<protein>
    <recommendedName>
        <fullName evidence="5">Beta-carotene 15,15'-monooxygenase</fullName>
    </recommendedName>
</protein>
<reference evidence="3" key="1">
    <citation type="submission" date="2023-05" db="EMBL/GenBank/DDBJ databases">
        <authorList>
            <person name="Zhang X."/>
        </authorList>
    </citation>
    <scope>NUCLEOTIDE SEQUENCE</scope>
    <source>
        <strain evidence="3">BD1B2-1</strain>
    </source>
</reference>
<keyword evidence="2" id="KW-0732">Signal</keyword>
<evidence type="ECO:0000256" key="2">
    <source>
        <dbReference type="SAM" id="SignalP"/>
    </source>
</evidence>
<feature type="transmembrane region" description="Helical" evidence="1">
    <location>
        <begin position="116"/>
        <end position="135"/>
    </location>
</feature>